<dbReference type="InterPro" id="IPR028974">
    <property type="entry name" value="TSP_type-3_rpt"/>
</dbReference>
<proteinExistence type="predicted"/>
<evidence type="ECO:0000256" key="1">
    <source>
        <dbReference type="ARBA" id="ARBA00022729"/>
    </source>
</evidence>
<dbReference type="AlphaFoldDB" id="A0A6C2UCB9"/>
<gene>
    <name evidence="4" type="ORF">PDESU_06156</name>
</gene>
<keyword evidence="2" id="KW-0106">Calcium</keyword>
<dbReference type="Proteomes" id="UP000366872">
    <property type="component" value="Unassembled WGS sequence"/>
</dbReference>
<feature type="region of interest" description="Disordered" evidence="3">
    <location>
        <begin position="237"/>
        <end position="327"/>
    </location>
</feature>
<keyword evidence="5" id="KW-1185">Reference proteome</keyword>
<dbReference type="InterPro" id="IPR003367">
    <property type="entry name" value="Thrombospondin_3-like_rpt"/>
</dbReference>
<evidence type="ECO:0000313" key="5">
    <source>
        <dbReference type="Proteomes" id="UP000366872"/>
    </source>
</evidence>
<dbReference type="InterPro" id="IPR008964">
    <property type="entry name" value="Invasin/intimin_cell_adhesion"/>
</dbReference>
<evidence type="ECO:0000256" key="3">
    <source>
        <dbReference type="SAM" id="MobiDB-lite"/>
    </source>
</evidence>
<reference evidence="4 5" key="1">
    <citation type="submission" date="2019-04" db="EMBL/GenBank/DDBJ databases">
        <authorList>
            <person name="Van Vliet M D."/>
        </authorList>
    </citation>
    <scope>NUCLEOTIDE SEQUENCE [LARGE SCALE GENOMIC DNA]</scope>
    <source>
        <strain evidence="4 5">F1</strain>
    </source>
</reference>
<dbReference type="GO" id="GO:0005509">
    <property type="term" value="F:calcium ion binding"/>
    <property type="evidence" value="ECO:0007669"/>
    <property type="project" value="InterPro"/>
</dbReference>
<evidence type="ECO:0000313" key="4">
    <source>
        <dbReference type="EMBL" id="VGO17559.1"/>
    </source>
</evidence>
<dbReference type="Pfam" id="PF02412">
    <property type="entry name" value="TSP_3"/>
    <property type="match status" value="1"/>
</dbReference>
<sequence length="882" mass="94407">MKKFVPRIGGAIALIILLTIHTTPAAFIIEASDASGRLGEGNFTYTGAGGTAASYGTSSPGGLPAVSNDVPATFFSLRNAFGGNGTADEYTFTYTPLSDGDNTVFASNTLFNLPQSLRSSGISGGDAGTYNIYRIHPQTTNVSGSNTTYQVRVNGALELTQVIDQNASDLSTGENIGRWELIGSVDLSNNTDTVTVIMTPEISSYVSMRASGIMFEYAAQPPDLTDTDEDGIIDAFDNAPLHPNAPRIDINTDGGINYPDQLDNDHDGIGDPADDDDDNDGVPDASDNAPFVANADQADTDGDGIADVADPFNDTDTDSDGVSDGPLDPDLYARAQAAKMRWARSNTHFIIRIDALSRAFQNEFTQLMTDAAILSPGAWVTNKYDSYNGIGDAPADPGYQVPADLSGGMDCPITLAVVPRLIWNAYGDPDPVNWINNRIGNPNLEISQHGTYHANNTPLGDWKDMPDRNIYSSETAGLSLEECFQLLRVGKRTLFGDYASDAWILDSGVDPASAPKIAWSNAANPLISYAPPYNTADTVSREAIAQLGFRAFSASTAEESGFLSPFFSPEGSHHEAFDQFGMYHASADRQVDPDAPEGMTYLEFLQSITQTNGLNTWLIEEVEWCTRYCNDLDRLVACTNAPGGINRENNMVDPDRWANWLILLEHAKATGEVMTMGDYALAMQLDNAPTVSNPDQLDSDQDGIGDVIDGAMLVAAEVQIESPGEAMLSATLLNGAGAPIPGQTVLFFIDANNDGTEEQYSATTGTNGVAVAVVTVSGGPGSMYLYRLGWDGGLVAADDSNIVRVGDPVPLNIVSLGFTPEGHTGVAVEGLDIRFSYRLMRWSDLLEAPDVVVSNFAPDETTDTMTDTNAPEFQAFYRVDEE</sequence>
<dbReference type="EMBL" id="CAAHFG010000004">
    <property type="protein sequence ID" value="VGO17559.1"/>
    <property type="molecule type" value="Genomic_DNA"/>
</dbReference>
<protein>
    <submittedName>
        <fullName evidence="4">Uncharacterized protein</fullName>
    </submittedName>
</protein>
<keyword evidence="1" id="KW-0732">Signal</keyword>
<accession>A0A6C2UCB9</accession>
<dbReference type="SUPFAM" id="SSF49373">
    <property type="entry name" value="Invasin/intimin cell-adhesion fragments"/>
    <property type="match status" value="1"/>
</dbReference>
<dbReference type="RefSeq" id="WP_136083021.1">
    <property type="nucleotide sequence ID" value="NZ_CAAHFG010000004.1"/>
</dbReference>
<organism evidence="4 5">
    <name type="scientific">Pontiella desulfatans</name>
    <dbReference type="NCBI Taxonomy" id="2750659"/>
    <lineage>
        <taxon>Bacteria</taxon>
        <taxon>Pseudomonadati</taxon>
        <taxon>Kiritimatiellota</taxon>
        <taxon>Kiritimatiellia</taxon>
        <taxon>Kiritimatiellales</taxon>
        <taxon>Pontiellaceae</taxon>
        <taxon>Pontiella</taxon>
    </lineage>
</organism>
<dbReference type="GO" id="GO:0007155">
    <property type="term" value="P:cell adhesion"/>
    <property type="evidence" value="ECO:0007669"/>
    <property type="project" value="InterPro"/>
</dbReference>
<dbReference type="PANTHER" id="PTHR10199">
    <property type="entry name" value="THROMBOSPONDIN"/>
    <property type="match status" value="1"/>
</dbReference>
<dbReference type="SUPFAM" id="SSF103647">
    <property type="entry name" value="TSP type-3 repeat"/>
    <property type="match status" value="1"/>
</dbReference>
<dbReference type="Gene3D" id="4.10.1080.10">
    <property type="entry name" value="TSP type-3 repeat"/>
    <property type="match status" value="2"/>
</dbReference>
<name>A0A6C2UCB9_PONDE</name>
<evidence type="ECO:0000256" key="2">
    <source>
        <dbReference type="ARBA" id="ARBA00022837"/>
    </source>
</evidence>
<feature type="compositionally biased region" description="Acidic residues" evidence="3">
    <location>
        <begin position="272"/>
        <end position="281"/>
    </location>
</feature>